<keyword evidence="3" id="KW-1185">Reference proteome</keyword>
<gene>
    <name evidence="2" type="ORF">QWZ10_19305</name>
</gene>
<protein>
    <submittedName>
        <fullName evidence="2">P27 family phage terminase small subunit</fullName>
    </submittedName>
</protein>
<organism evidence="2 3">
    <name type="scientific">Paracoccus cavernae</name>
    <dbReference type="NCBI Taxonomy" id="1571207"/>
    <lineage>
        <taxon>Bacteria</taxon>
        <taxon>Pseudomonadati</taxon>
        <taxon>Pseudomonadota</taxon>
        <taxon>Alphaproteobacteria</taxon>
        <taxon>Rhodobacterales</taxon>
        <taxon>Paracoccaceae</taxon>
        <taxon>Paracoccus</taxon>
    </lineage>
</organism>
<reference evidence="3" key="1">
    <citation type="journal article" date="2019" name="Int. J. Syst. Evol. Microbiol.">
        <title>The Global Catalogue of Microorganisms (GCM) 10K type strain sequencing project: providing services to taxonomists for standard genome sequencing and annotation.</title>
        <authorList>
            <consortium name="The Broad Institute Genomics Platform"/>
            <consortium name="The Broad Institute Genome Sequencing Center for Infectious Disease"/>
            <person name="Wu L."/>
            <person name="Ma J."/>
        </authorList>
    </citation>
    <scope>NUCLEOTIDE SEQUENCE [LARGE SCALE GENOMIC DNA]</scope>
    <source>
        <strain evidence="3">CECT 8482</strain>
    </source>
</reference>
<sequence>MARGRKPAESVVVPMKEDGDGGHNQQARAIARAAQLRPEGLLDKERWVYDRLAPPLCHPTKDRLNEVSIFMFVQLCRSVVRYEDYQLLLAELGETYTAKTRNGDQIKTRPEVAQLNETWRQIRTLASDFGMTPAAERSLGGAGQLGFRFPDHDDDFT</sequence>
<accession>A0ABT8DDH7</accession>
<dbReference type="EMBL" id="JAUFRC010000001">
    <property type="protein sequence ID" value="MDN3713334.1"/>
    <property type="molecule type" value="Genomic_DNA"/>
</dbReference>
<evidence type="ECO:0000256" key="1">
    <source>
        <dbReference type="SAM" id="MobiDB-lite"/>
    </source>
</evidence>
<feature type="region of interest" description="Disordered" evidence="1">
    <location>
        <begin position="1"/>
        <end position="23"/>
    </location>
</feature>
<name>A0ABT8DDH7_9RHOB</name>
<comment type="caution">
    <text evidence="2">The sequence shown here is derived from an EMBL/GenBank/DDBJ whole genome shotgun (WGS) entry which is preliminary data.</text>
</comment>
<dbReference type="Proteomes" id="UP001243846">
    <property type="component" value="Unassembled WGS sequence"/>
</dbReference>
<dbReference type="RefSeq" id="WP_377684787.1">
    <property type="nucleotide sequence ID" value="NZ_JBHMDZ010000006.1"/>
</dbReference>
<evidence type="ECO:0000313" key="2">
    <source>
        <dbReference type="EMBL" id="MDN3713334.1"/>
    </source>
</evidence>
<evidence type="ECO:0000313" key="3">
    <source>
        <dbReference type="Proteomes" id="UP001243846"/>
    </source>
</evidence>
<proteinExistence type="predicted"/>
<dbReference type="InterPro" id="IPR006448">
    <property type="entry name" value="Phage_term_ssu_P27"/>
</dbReference>
<dbReference type="Pfam" id="PF05119">
    <property type="entry name" value="Terminase_4"/>
    <property type="match status" value="1"/>
</dbReference>